<dbReference type="AlphaFoldDB" id="A0A5E4SRT0"/>
<gene>
    <name evidence="1" type="ORF">PCE31106_00970</name>
</gene>
<proteinExistence type="predicted"/>
<evidence type="ECO:0000313" key="1">
    <source>
        <dbReference type="EMBL" id="VVD78397.1"/>
    </source>
</evidence>
<protein>
    <submittedName>
        <fullName evidence="1">Uncharacterized protein</fullName>
    </submittedName>
</protein>
<accession>A0A5E4SRT0</accession>
<reference evidence="1 2" key="1">
    <citation type="submission" date="2019-08" db="EMBL/GenBank/DDBJ databases">
        <authorList>
            <person name="Peeters C."/>
        </authorList>
    </citation>
    <scope>NUCLEOTIDE SEQUENCE [LARGE SCALE GENOMIC DNA]</scope>
    <source>
        <strain evidence="1 2">LMG 31106</strain>
    </source>
</reference>
<sequence length="31" mass="3416">MSILSGYKYNGDRPEGVQRLTVVHPSLRNAG</sequence>
<evidence type="ECO:0000313" key="2">
    <source>
        <dbReference type="Proteomes" id="UP000384354"/>
    </source>
</evidence>
<dbReference type="EMBL" id="CABPSL010000002">
    <property type="protein sequence ID" value="VVD78397.1"/>
    <property type="molecule type" value="Genomic_DNA"/>
</dbReference>
<dbReference type="Proteomes" id="UP000384354">
    <property type="component" value="Unassembled WGS sequence"/>
</dbReference>
<name>A0A5E4SRT0_9BURK</name>
<organism evidence="1 2">
    <name type="scientific">Pandoraea cepalis</name>
    <dbReference type="NCBI Taxonomy" id="2508294"/>
    <lineage>
        <taxon>Bacteria</taxon>
        <taxon>Pseudomonadati</taxon>
        <taxon>Pseudomonadota</taxon>
        <taxon>Betaproteobacteria</taxon>
        <taxon>Burkholderiales</taxon>
        <taxon>Burkholderiaceae</taxon>
        <taxon>Pandoraea</taxon>
    </lineage>
</organism>